<dbReference type="RefSeq" id="WP_266604736.1">
    <property type="nucleotide sequence ID" value="NZ_JAPHNL010000317.1"/>
</dbReference>
<organism evidence="2 3">
    <name type="scientific">Streptomyces beihaiensis</name>
    <dbReference type="NCBI Taxonomy" id="2984495"/>
    <lineage>
        <taxon>Bacteria</taxon>
        <taxon>Bacillati</taxon>
        <taxon>Actinomycetota</taxon>
        <taxon>Actinomycetes</taxon>
        <taxon>Kitasatosporales</taxon>
        <taxon>Streptomycetaceae</taxon>
        <taxon>Streptomyces</taxon>
    </lineage>
</organism>
<dbReference type="EMBL" id="JAPHNL010000317">
    <property type="protein sequence ID" value="MCX3063627.1"/>
    <property type="molecule type" value="Genomic_DNA"/>
</dbReference>
<name>A0ABT3U4X2_9ACTN</name>
<sequence length="378" mass="40454">MRPDTSATPAENDDENATAATSATPATDAAQHVTEAERLERTAAMYPEDAEHLLLQAAAHYELADARERATTHYDNLLSSPAVHNPTLIRALKAANLWEYGHDAEARAIITGIRMTAPRDPAPWVIIAEALETHDELDEAHETFTAALELLIPESDRGPAPDSDADAGTATGPGPALPPAPTHPLLLGRHRVRRMLNTPHDAWDALADRANRTSVPLDELHDPKRLWSLGSNNPAELRAEISRLRAELGSYREALSRPFPVAVLHWPSSEYAELLTAYPELTSEYPSYEAHLTAVEDALRELAASGTANLGIVTGTVPSYEAFAASEASSPGDASLLPQYATTLAARGRAVAWPPSPDAECWCGSGHVYGGCHGSGSA</sequence>
<feature type="compositionally biased region" description="Low complexity" evidence="1">
    <location>
        <begin position="160"/>
        <end position="174"/>
    </location>
</feature>
<evidence type="ECO:0000256" key="1">
    <source>
        <dbReference type="SAM" id="MobiDB-lite"/>
    </source>
</evidence>
<accession>A0ABT3U4X2</accession>
<feature type="compositionally biased region" description="Low complexity" evidence="1">
    <location>
        <begin position="17"/>
        <end position="30"/>
    </location>
</feature>
<keyword evidence="3" id="KW-1185">Reference proteome</keyword>
<feature type="region of interest" description="Disordered" evidence="1">
    <location>
        <begin position="154"/>
        <end position="184"/>
    </location>
</feature>
<dbReference type="Gene3D" id="1.25.40.10">
    <property type="entry name" value="Tetratricopeptide repeat domain"/>
    <property type="match status" value="1"/>
</dbReference>
<comment type="caution">
    <text evidence="2">The sequence shown here is derived from an EMBL/GenBank/DDBJ whole genome shotgun (WGS) entry which is preliminary data.</text>
</comment>
<gene>
    <name evidence="2" type="ORF">OFY01_28465</name>
</gene>
<protein>
    <submittedName>
        <fullName evidence="2">SEC-C domain-containing protein</fullName>
    </submittedName>
</protein>
<proteinExistence type="predicted"/>
<evidence type="ECO:0000313" key="2">
    <source>
        <dbReference type="EMBL" id="MCX3063627.1"/>
    </source>
</evidence>
<feature type="region of interest" description="Disordered" evidence="1">
    <location>
        <begin position="1"/>
        <end position="32"/>
    </location>
</feature>
<dbReference type="Proteomes" id="UP001163064">
    <property type="component" value="Unassembled WGS sequence"/>
</dbReference>
<reference evidence="2" key="1">
    <citation type="submission" date="2022-10" db="EMBL/GenBank/DDBJ databases">
        <title>Streptomyces beihaiensis sp. nov., a chitin degrading actinobacterium, isolated from shrimp pond soil.</title>
        <authorList>
            <person name="Xie J."/>
            <person name="Shen N."/>
        </authorList>
    </citation>
    <scope>NUCLEOTIDE SEQUENCE</scope>
    <source>
        <strain evidence="2">GXMU-J5</strain>
    </source>
</reference>
<evidence type="ECO:0000313" key="3">
    <source>
        <dbReference type="Proteomes" id="UP001163064"/>
    </source>
</evidence>
<dbReference type="InterPro" id="IPR011990">
    <property type="entry name" value="TPR-like_helical_dom_sf"/>
</dbReference>
<dbReference type="SUPFAM" id="SSF48452">
    <property type="entry name" value="TPR-like"/>
    <property type="match status" value="1"/>
</dbReference>